<dbReference type="AlphaFoldDB" id="A0A4U6SW03"/>
<dbReference type="EMBL" id="CM016560">
    <property type="protein sequence ID" value="TKV93049.1"/>
    <property type="molecule type" value="Genomic_DNA"/>
</dbReference>
<proteinExistence type="predicted"/>
<sequence>MGTGKWLCRGRSLQLRHLTHRRRLQKSRPWELGSGFVRVGRCSSSDISTTAAGSGSQGARAAKASRHQPTGAGQGRARRVETRRLRAGKRRYEANPAGITWAQAVPPQIPSTLNQVRVEYPAQG</sequence>
<name>A0A4U6SW03_SETVI</name>
<feature type="region of interest" description="Disordered" evidence="1">
    <location>
        <begin position="43"/>
        <end position="91"/>
    </location>
</feature>
<evidence type="ECO:0000313" key="3">
    <source>
        <dbReference type="Proteomes" id="UP000298652"/>
    </source>
</evidence>
<evidence type="ECO:0000313" key="2">
    <source>
        <dbReference type="EMBL" id="TKV93049.1"/>
    </source>
</evidence>
<evidence type="ECO:0000256" key="1">
    <source>
        <dbReference type="SAM" id="MobiDB-lite"/>
    </source>
</evidence>
<accession>A0A4U6SW03</accession>
<protein>
    <submittedName>
        <fullName evidence="2">Uncharacterized protein</fullName>
    </submittedName>
</protein>
<reference evidence="2" key="1">
    <citation type="submission" date="2019-03" db="EMBL/GenBank/DDBJ databases">
        <title>WGS assembly of Setaria viridis.</title>
        <authorList>
            <person name="Huang P."/>
            <person name="Jenkins J."/>
            <person name="Grimwood J."/>
            <person name="Barry K."/>
            <person name="Healey A."/>
            <person name="Mamidi S."/>
            <person name="Sreedasyam A."/>
            <person name="Shu S."/>
            <person name="Feldman M."/>
            <person name="Wu J."/>
            <person name="Yu Y."/>
            <person name="Chen C."/>
            <person name="Johnson J."/>
            <person name="Rokhsar D."/>
            <person name="Baxter I."/>
            <person name="Schmutz J."/>
            <person name="Brutnell T."/>
            <person name="Kellogg E."/>
        </authorList>
    </citation>
    <scope>NUCLEOTIDE SEQUENCE [LARGE SCALE GENOMIC DNA]</scope>
</reference>
<feature type="compositionally biased region" description="Low complexity" evidence="1">
    <location>
        <begin position="51"/>
        <end position="62"/>
    </location>
</feature>
<dbReference type="Gramene" id="TKV93049">
    <property type="protein sequence ID" value="TKV93049"/>
    <property type="gene ID" value="SEVIR_9G200733v2"/>
</dbReference>
<organism evidence="2 3">
    <name type="scientific">Setaria viridis</name>
    <name type="common">Green bristlegrass</name>
    <name type="synonym">Setaria italica subsp. viridis</name>
    <dbReference type="NCBI Taxonomy" id="4556"/>
    <lineage>
        <taxon>Eukaryota</taxon>
        <taxon>Viridiplantae</taxon>
        <taxon>Streptophyta</taxon>
        <taxon>Embryophyta</taxon>
        <taxon>Tracheophyta</taxon>
        <taxon>Spermatophyta</taxon>
        <taxon>Magnoliopsida</taxon>
        <taxon>Liliopsida</taxon>
        <taxon>Poales</taxon>
        <taxon>Poaceae</taxon>
        <taxon>PACMAD clade</taxon>
        <taxon>Panicoideae</taxon>
        <taxon>Panicodae</taxon>
        <taxon>Paniceae</taxon>
        <taxon>Cenchrinae</taxon>
        <taxon>Setaria</taxon>
    </lineage>
</organism>
<gene>
    <name evidence="2" type="ORF">SEVIR_9G200733v2</name>
</gene>
<dbReference type="Proteomes" id="UP000298652">
    <property type="component" value="Chromosome 9"/>
</dbReference>
<keyword evidence="3" id="KW-1185">Reference proteome</keyword>